<evidence type="ECO:0000259" key="2">
    <source>
        <dbReference type="Pfam" id="PF00149"/>
    </source>
</evidence>
<dbReference type="PANTHER" id="PTHR36492:SF2">
    <property type="entry name" value="[ACYL-CARRIER-PROTEIN] PHOSPHODIESTERASE PPTH"/>
    <property type="match status" value="1"/>
</dbReference>
<dbReference type="SUPFAM" id="SSF56300">
    <property type="entry name" value="Metallo-dependent phosphatases"/>
    <property type="match status" value="1"/>
</dbReference>
<dbReference type="AlphaFoldDB" id="A0A345XSB8"/>
<evidence type="ECO:0000256" key="1">
    <source>
        <dbReference type="SAM" id="MobiDB-lite"/>
    </source>
</evidence>
<feature type="domain" description="Calcineurin-like phosphoesterase" evidence="2">
    <location>
        <begin position="6"/>
        <end position="240"/>
    </location>
</feature>
<feature type="compositionally biased region" description="Low complexity" evidence="1">
    <location>
        <begin position="278"/>
        <end position="297"/>
    </location>
</feature>
<proteinExistence type="predicted"/>
<dbReference type="Proteomes" id="UP000254425">
    <property type="component" value="Chromosome"/>
</dbReference>
<dbReference type="GO" id="GO:0016787">
    <property type="term" value="F:hydrolase activity"/>
    <property type="evidence" value="ECO:0007669"/>
    <property type="project" value="InterPro"/>
</dbReference>
<evidence type="ECO:0000313" key="3">
    <source>
        <dbReference type="EMBL" id="AXK34534.1"/>
    </source>
</evidence>
<dbReference type="InterPro" id="IPR052963">
    <property type="entry name" value="Pantetheine_PDE"/>
</dbReference>
<dbReference type="Pfam" id="PF00149">
    <property type="entry name" value="Metallophos"/>
    <property type="match status" value="1"/>
</dbReference>
<dbReference type="Gene3D" id="3.60.21.10">
    <property type="match status" value="1"/>
</dbReference>
<dbReference type="InterPro" id="IPR029052">
    <property type="entry name" value="Metallo-depent_PP-like"/>
</dbReference>
<sequence length="304" mass="33811">MSSSGRLLAVSDLHVAYKENRAVAEGLRPGSDQDWLLLPGDVAEKFEDIEWALGLLSSRFAKVIWTPGNHELWTHPQDTVELRGEKRYLRLVELCRELGVVTPEDPYPVWEGGDEPVTVVPLFVGYDYSFRAPGTFTKEESLRVAHDAGVVCTDEYLLHPDPYPSRDAWCRARVAATTERLEGIDPAHRTVLLNHYPLVREPTRVLRYPEFAQWCGTELTADWHTRFRAAAVVYGHLHIPRVTWHDGVRFEEVSVGYPREWRPRPPRTPLRQILPEPSAGGSSAGGSSAAGASAGSAGAAGQGR</sequence>
<accession>A0A345XSB8</accession>
<organism evidence="3 4">
    <name type="scientific">Streptomyces armeniacus</name>
    <dbReference type="NCBI Taxonomy" id="83291"/>
    <lineage>
        <taxon>Bacteria</taxon>
        <taxon>Bacillati</taxon>
        <taxon>Actinomycetota</taxon>
        <taxon>Actinomycetes</taxon>
        <taxon>Kitasatosporales</taxon>
        <taxon>Streptomycetaceae</taxon>
        <taxon>Streptomyces</taxon>
    </lineage>
</organism>
<dbReference type="RefSeq" id="WP_208880031.1">
    <property type="nucleotide sequence ID" value="NZ_CP031320.1"/>
</dbReference>
<dbReference type="EMBL" id="CP031320">
    <property type="protein sequence ID" value="AXK34534.1"/>
    <property type="molecule type" value="Genomic_DNA"/>
</dbReference>
<protein>
    <submittedName>
        <fullName evidence="3">Metallophosphoesterase</fullName>
    </submittedName>
</protein>
<name>A0A345XSB8_9ACTN</name>
<keyword evidence="4" id="KW-1185">Reference proteome</keyword>
<dbReference type="PANTHER" id="PTHR36492">
    <property type="match status" value="1"/>
</dbReference>
<evidence type="ECO:0000313" key="4">
    <source>
        <dbReference type="Proteomes" id="UP000254425"/>
    </source>
</evidence>
<reference evidence="3 4" key="1">
    <citation type="submission" date="2018-07" db="EMBL/GenBank/DDBJ databases">
        <title>Draft genome of the type strain Streptomyces armeniacus ATCC 15676.</title>
        <authorList>
            <person name="Labana P."/>
            <person name="Gosse J.T."/>
            <person name="Boddy C.N."/>
        </authorList>
    </citation>
    <scope>NUCLEOTIDE SEQUENCE [LARGE SCALE GENOMIC DNA]</scope>
    <source>
        <strain evidence="3 4">ATCC 15676</strain>
    </source>
</reference>
<feature type="region of interest" description="Disordered" evidence="1">
    <location>
        <begin position="258"/>
        <end position="304"/>
    </location>
</feature>
<dbReference type="InterPro" id="IPR004843">
    <property type="entry name" value="Calcineurin-like_PHP"/>
</dbReference>
<dbReference type="KEGG" id="sarm:DVA86_19660"/>
<dbReference type="CDD" id="cd00838">
    <property type="entry name" value="MPP_superfamily"/>
    <property type="match status" value="1"/>
</dbReference>
<gene>
    <name evidence="3" type="ORF">DVA86_19660</name>
</gene>